<comment type="caution">
    <text evidence="2">The sequence shown here is derived from an EMBL/GenBank/DDBJ whole genome shotgun (WGS) entry which is preliminary data.</text>
</comment>
<evidence type="ECO:0000313" key="2">
    <source>
        <dbReference type="EMBL" id="RHM06470.1"/>
    </source>
</evidence>
<dbReference type="RefSeq" id="WP_022419657.1">
    <property type="nucleotide sequence ID" value="NZ_CAUWIX010000043.1"/>
</dbReference>
<organism evidence="2 3">
    <name type="scientific">Amedibacillus dolichus</name>
    <dbReference type="NCBI Taxonomy" id="31971"/>
    <lineage>
        <taxon>Bacteria</taxon>
        <taxon>Bacillati</taxon>
        <taxon>Bacillota</taxon>
        <taxon>Erysipelotrichia</taxon>
        <taxon>Erysipelotrichales</taxon>
        <taxon>Erysipelotrichaceae</taxon>
        <taxon>Amedibacillus</taxon>
    </lineage>
</organism>
<dbReference type="EMBL" id="QRPK01000084">
    <property type="protein sequence ID" value="RHM06470.1"/>
    <property type="molecule type" value="Genomic_DNA"/>
</dbReference>
<name>A0A415P121_9FIRM</name>
<evidence type="ECO:0000256" key="1">
    <source>
        <dbReference type="SAM" id="Phobius"/>
    </source>
</evidence>
<reference evidence="2 3" key="1">
    <citation type="submission" date="2018-08" db="EMBL/GenBank/DDBJ databases">
        <title>A genome reference for cultivated species of the human gut microbiota.</title>
        <authorList>
            <person name="Zou Y."/>
            <person name="Xue W."/>
            <person name="Luo G."/>
        </authorList>
    </citation>
    <scope>NUCLEOTIDE SEQUENCE [LARGE SCALE GENOMIC DNA]</scope>
    <source>
        <strain evidence="2 3">AF35-6BH</strain>
    </source>
</reference>
<evidence type="ECO:0000313" key="3">
    <source>
        <dbReference type="Proteomes" id="UP000284868"/>
    </source>
</evidence>
<keyword evidence="3" id="KW-1185">Reference proteome</keyword>
<keyword evidence="1" id="KW-0812">Transmembrane</keyword>
<feature type="transmembrane region" description="Helical" evidence="1">
    <location>
        <begin position="6"/>
        <end position="25"/>
    </location>
</feature>
<dbReference type="Proteomes" id="UP000284868">
    <property type="component" value="Unassembled WGS sequence"/>
</dbReference>
<protein>
    <submittedName>
        <fullName evidence="2">Uncharacterized protein</fullName>
    </submittedName>
</protein>
<keyword evidence="1" id="KW-0472">Membrane</keyword>
<accession>A0A415P121</accession>
<proteinExistence type="predicted"/>
<feature type="transmembrane region" description="Helical" evidence="1">
    <location>
        <begin position="37"/>
        <end position="57"/>
    </location>
</feature>
<keyword evidence="1" id="KW-1133">Transmembrane helix</keyword>
<gene>
    <name evidence="2" type="ORF">DWZ83_09780</name>
</gene>
<sequence>MDKMWLGIAFLVVVFLVVFTTEKVLSYVERNYQGRKYVVAGIVLTAIPVSIISWLIISF</sequence>
<dbReference type="AlphaFoldDB" id="A0A415P121"/>